<dbReference type="EMBL" id="LZPO01027491">
    <property type="protein sequence ID" value="OBS78212.1"/>
    <property type="molecule type" value="Genomic_DNA"/>
</dbReference>
<proteinExistence type="predicted"/>
<gene>
    <name evidence="3" type="ORF">A6R68_19400</name>
</gene>
<organism evidence="3 4">
    <name type="scientific">Neotoma lepida</name>
    <name type="common">Desert woodrat</name>
    <dbReference type="NCBI Taxonomy" id="56216"/>
    <lineage>
        <taxon>Eukaryota</taxon>
        <taxon>Metazoa</taxon>
        <taxon>Chordata</taxon>
        <taxon>Craniata</taxon>
        <taxon>Vertebrata</taxon>
        <taxon>Euteleostomi</taxon>
        <taxon>Mammalia</taxon>
        <taxon>Eutheria</taxon>
        <taxon>Euarchontoglires</taxon>
        <taxon>Glires</taxon>
        <taxon>Rodentia</taxon>
        <taxon>Myomorpha</taxon>
        <taxon>Muroidea</taxon>
        <taxon>Cricetidae</taxon>
        <taxon>Neotominae</taxon>
        <taxon>Neotoma</taxon>
    </lineage>
</organism>
<dbReference type="AlphaFoldDB" id="A0A1A6HKK7"/>
<evidence type="ECO:0000313" key="4">
    <source>
        <dbReference type="Proteomes" id="UP000092124"/>
    </source>
</evidence>
<evidence type="ECO:0000256" key="1">
    <source>
        <dbReference type="SAM" id="MobiDB-lite"/>
    </source>
</evidence>
<feature type="region of interest" description="Disordered" evidence="1">
    <location>
        <begin position="190"/>
        <end position="231"/>
    </location>
</feature>
<reference evidence="3 4" key="1">
    <citation type="submission" date="2016-06" db="EMBL/GenBank/DDBJ databases">
        <title>The Draft Genome Sequence and Annotation of the Desert Woodrat Neotoma lepida.</title>
        <authorList>
            <person name="Campbell M."/>
            <person name="Oakeson K.F."/>
            <person name="Yandell M."/>
            <person name="Halpert J.R."/>
            <person name="Dearing D."/>
        </authorList>
    </citation>
    <scope>NUCLEOTIDE SEQUENCE [LARGE SCALE GENOMIC DNA]</scope>
    <source>
        <strain evidence="3">417</strain>
        <tissue evidence="3">Liver</tissue>
    </source>
</reference>
<sequence length="231" mass="25707">MVVRCYLLIQQYSEALMALTIMASLRDHSTPETLSIMDDLLSCPGKNKSGRGHMLIIRVPSVQLAMLAKERLQEVRDKLGLQYRFEIILGSPTSELHIATHFVARLKTWRGNDQEDWIPRTYQDLEGLPCIVILTGKDPLGETFPRSLKYCDLRLIDSSYLTRTALEQEVGLACCYVSKEVIRGPAAALDLSGKEAERAPTSENESEELLIDLERPQSNSSAVTGTSASPP</sequence>
<comment type="caution">
    <text evidence="3">The sequence shown here is derived from an EMBL/GenBank/DDBJ whole genome shotgun (WGS) entry which is preliminary data.</text>
</comment>
<dbReference type="GO" id="GO:0001822">
    <property type="term" value="P:kidney development"/>
    <property type="evidence" value="ECO:0007669"/>
    <property type="project" value="TreeGrafter"/>
</dbReference>
<dbReference type="Proteomes" id="UP000092124">
    <property type="component" value="Unassembled WGS sequence"/>
</dbReference>
<feature type="compositionally biased region" description="Polar residues" evidence="1">
    <location>
        <begin position="216"/>
        <end position="231"/>
    </location>
</feature>
<dbReference type="PANTHER" id="PTHR15720">
    <property type="entry name" value="GREB1-RELATED"/>
    <property type="match status" value="1"/>
</dbReference>
<evidence type="ECO:0000259" key="2">
    <source>
        <dbReference type="Pfam" id="PF20692"/>
    </source>
</evidence>
<dbReference type="Pfam" id="PF20692">
    <property type="entry name" value="cpSF2-GREB1"/>
    <property type="match status" value="1"/>
</dbReference>
<dbReference type="PANTHER" id="PTHR15720:SF12">
    <property type="entry name" value="GREB1-LIKE PROTEIN"/>
    <property type="match status" value="1"/>
</dbReference>
<dbReference type="InterPro" id="IPR028422">
    <property type="entry name" value="GREB1"/>
</dbReference>
<dbReference type="STRING" id="56216.A0A1A6HKK7"/>
<dbReference type="OrthoDB" id="9989163at2759"/>
<dbReference type="InterPro" id="IPR048657">
    <property type="entry name" value="GREB1-like_cpSF2"/>
</dbReference>
<keyword evidence="4" id="KW-1185">Reference proteome</keyword>
<protein>
    <recommendedName>
        <fullName evidence="2">GREB1-like circularly permuted SF2 helicase domain-containing protein</fullName>
    </recommendedName>
</protein>
<feature type="domain" description="GREB1-like circularly permuted SF2 helicase" evidence="2">
    <location>
        <begin position="1"/>
        <end position="227"/>
    </location>
</feature>
<accession>A0A1A6HKK7</accession>
<name>A0A1A6HKK7_NEOLE</name>
<evidence type="ECO:0000313" key="3">
    <source>
        <dbReference type="EMBL" id="OBS78212.1"/>
    </source>
</evidence>